<dbReference type="InterPro" id="IPR029010">
    <property type="entry name" value="ThuA-like"/>
</dbReference>
<gene>
    <name evidence="2" type="ORF">D7I44_11705</name>
</gene>
<dbReference type="SUPFAM" id="SSF52317">
    <property type="entry name" value="Class I glutamine amidotransferase-like"/>
    <property type="match status" value="1"/>
</dbReference>
<dbReference type="OrthoDB" id="3350268at2"/>
<dbReference type="EMBL" id="CP032624">
    <property type="protein sequence ID" value="AYG04129.1"/>
    <property type="molecule type" value="Genomic_DNA"/>
</dbReference>
<sequence length="238" mass="25537">MSSIDFRYGRLDAQSQRGGSQIMRATILSGGGQYSDPWHPFAETSAAIAEILGDAGFTVAVREDVEDAAADLGAVDLIVANAAAGPESDKRGPARAGVLKFLENGGGVLAIHVGASGLVGIPEWEQITGMAWVEGSGHPPVGPSRLLLDAAVHPIAAHLHDFELVDERYSNLRLAPDLAPFVFHDLDGVRHPLVWTRSYGLGRVVVDTLGHDARSFGSQEHRLLIDRSARWVTRQPLR</sequence>
<keyword evidence="3" id="KW-1185">Reference proteome</keyword>
<organism evidence="2 3">
    <name type="scientific">Gryllotalpicola protaetiae</name>
    <dbReference type="NCBI Taxonomy" id="2419771"/>
    <lineage>
        <taxon>Bacteria</taxon>
        <taxon>Bacillati</taxon>
        <taxon>Actinomycetota</taxon>
        <taxon>Actinomycetes</taxon>
        <taxon>Micrococcales</taxon>
        <taxon>Microbacteriaceae</taxon>
        <taxon>Gryllotalpicola</taxon>
    </lineage>
</organism>
<accession>A0A387BSU2</accession>
<name>A0A387BSU2_9MICO</name>
<evidence type="ECO:0000313" key="2">
    <source>
        <dbReference type="EMBL" id="AYG04129.1"/>
    </source>
</evidence>
<dbReference type="PANTHER" id="PTHR40469">
    <property type="entry name" value="SECRETED GLYCOSYL HYDROLASE"/>
    <property type="match status" value="1"/>
</dbReference>
<dbReference type="Proteomes" id="UP000275069">
    <property type="component" value="Chromosome"/>
</dbReference>
<evidence type="ECO:0000313" key="3">
    <source>
        <dbReference type="Proteomes" id="UP000275069"/>
    </source>
</evidence>
<dbReference type="Pfam" id="PF06283">
    <property type="entry name" value="ThuA"/>
    <property type="match status" value="1"/>
</dbReference>
<dbReference type="Gene3D" id="3.40.50.880">
    <property type="match status" value="1"/>
</dbReference>
<dbReference type="PANTHER" id="PTHR40469:SF2">
    <property type="entry name" value="GALACTOSE-BINDING DOMAIN-LIKE SUPERFAMILY PROTEIN"/>
    <property type="match status" value="1"/>
</dbReference>
<dbReference type="KEGG" id="gry:D7I44_11705"/>
<reference evidence="2 3" key="1">
    <citation type="submission" date="2018-09" db="EMBL/GenBank/DDBJ databases">
        <title>Genome sequencing of strain 2DFW10M-5.</title>
        <authorList>
            <person name="Heo J."/>
            <person name="Kim S.-J."/>
            <person name="Kwon S.-W."/>
        </authorList>
    </citation>
    <scope>NUCLEOTIDE SEQUENCE [LARGE SCALE GENOMIC DNA]</scope>
    <source>
        <strain evidence="2 3">2DFW10M-5</strain>
    </source>
</reference>
<dbReference type="AlphaFoldDB" id="A0A387BSU2"/>
<dbReference type="InterPro" id="IPR029062">
    <property type="entry name" value="Class_I_gatase-like"/>
</dbReference>
<proteinExistence type="predicted"/>
<feature type="domain" description="ThuA-like" evidence="1">
    <location>
        <begin position="41"/>
        <end position="232"/>
    </location>
</feature>
<protein>
    <submittedName>
        <fullName evidence="2">ThuA domain-containing protein</fullName>
    </submittedName>
</protein>
<evidence type="ECO:0000259" key="1">
    <source>
        <dbReference type="Pfam" id="PF06283"/>
    </source>
</evidence>